<dbReference type="STRING" id="36646.A0A1V6V5E2"/>
<sequence>MYLRNLCSIVYLLAIKPAQACNPVRRDTNVQNPFTIGTDGPAPEATRGFALNHIGLLTINLSAMKHFYGTILGMRTIFDAQVTPEYTVTYMGYAQGGRNGTGFQTGAEMTAAKNNMYGLLELVQFNVSDDRLVASTERTNTFGHVGLVVPDVVEAQTYLEALGVRVLKRVGQAVEDFTGPVPNSMGIGEFAGLHLAAKRALVKAQGLIGFEMFLMVTDPDGNVVEIQQQDL</sequence>
<feature type="signal peptide" evidence="1">
    <location>
        <begin position="1"/>
        <end position="20"/>
    </location>
</feature>
<name>A0A1V6V5E2_9EURO</name>
<dbReference type="Gene3D" id="3.10.180.10">
    <property type="entry name" value="2,3-Dihydroxybiphenyl 1,2-Dioxygenase, domain 1"/>
    <property type="match status" value="1"/>
</dbReference>
<dbReference type="InterPro" id="IPR004360">
    <property type="entry name" value="Glyas_Fos-R_dOase_dom"/>
</dbReference>
<evidence type="ECO:0000313" key="4">
    <source>
        <dbReference type="Proteomes" id="UP000191500"/>
    </source>
</evidence>
<evidence type="ECO:0000313" key="3">
    <source>
        <dbReference type="EMBL" id="OQE45904.1"/>
    </source>
</evidence>
<accession>A0A1V6V5E2</accession>
<organism evidence="3 4">
    <name type="scientific">Penicillium coprophilum</name>
    <dbReference type="NCBI Taxonomy" id="36646"/>
    <lineage>
        <taxon>Eukaryota</taxon>
        <taxon>Fungi</taxon>
        <taxon>Dikarya</taxon>
        <taxon>Ascomycota</taxon>
        <taxon>Pezizomycotina</taxon>
        <taxon>Eurotiomycetes</taxon>
        <taxon>Eurotiomycetidae</taxon>
        <taxon>Eurotiales</taxon>
        <taxon>Aspergillaceae</taxon>
        <taxon>Penicillium</taxon>
    </lineage>
</organism>
<dbReference type="SUPFAM" id="SSF54593">
    <property type="entry name" value="Glyoxalase/Bleomycin resistance protein/Dihydroxybiphenyl dioxygenase"/>
    <property type="match status" value="1"/>
</dbReference>
<dbReference type="AlphaFoldDB" id="A0A1V6V5E2"/>
<proteinExistence type="predicted"/>
<evidence type="ECO:0000256" key="1">
    <source>
        <dbReference type="SAM" id="SignalP"/>
    </source>
</evidence>
<dbReference type="PANTHER" id="PTHR10374">
    <property type="entry name" value="LACTOYLGLUTATHIONE LYASE GLYOXALASE I"/>
    <property type="match status" value="1"/>
</dbReference>
<comment type="caution">
    <text evidence="3">The sequence shown here is derived from an EMBL/GenBank/DDBJ whole genome shotgun (WGS) entry which is preliminary data.</text>
</comment>
<dbReference type="Pfam" id="PF00903">
    <property type="entry name" value="Glyoxalase"/>
    <property type="match status" value="1"/>
</dbReference>
<dbReference type="InterPro" id="IPR037523">
    <property type="entry name" value="VOC_core"/>
</dbReference>
<keyword evidence="1" id="KW-0732">Signal</keyword>
<reference evidence="4" key="1">
    <citation type="journal article" date="2017" name="Nat. Microbiol.">
        <title>Global analysis of biosynthetic gene clusters reveals vast potential of secondary metabolite production in Penicillium species.</title>
        <authorList>
            <person name="Nielsen J.C."/>
            <person name="Grijseels S."/>
            <person name="Prigent S."/>
            <person name="Ji B."/>
            <person name="Dainat J."/>
            <person name="Nielsen K.F."/>
            <person name="Frisvad J.C."/>
            <person name="Workman M."/>
            <person name="Nielsen J."/>
        </authorList>
    </citation>
    <scope>NUCLEOTIDE SEQUENCE [LARGE SCALE GENOMIC DNA]</scope>
    <source>
        <strain evidence="4">IBT 31321</strain>
    </source>
</reference>
<dbReference type="PROSITE" id="PS51819">
    <property type="entry name" value="VOC"/>
    <property type="match status" value="1"/>
</dbReference>
<dbReference type="PANTHER" id="PTHR10374:SF19">
    <property type="entry name" value="LYASE (GLO1), PUTATIVE (AFU_ORTHOLOGUE AFUA_2G13550)-RELATED"/>
    <property type="match status" value="1"/>
</dbReference>
<dbReference type="Proteomes" id="UP000191500">
    <property type="component" value="Unassembled WGS sequence"/>
</dbReference>
<keyword evidence="4" id="KW-1185">Reference proteome</keyword>
<evidence type="ECO:0000259" key="2">
    <source>
        <dbReference type="PROSITE" id="PS51819"/>
    </source>
</evidence>
<feature type="chain" id="PRO_5012686659" description="VOC domain-containing protein" evidence="1">
    <location>
        <begin position="21"/>
        <end position="231"/>
    </location>
</feature>
<dbReference type="InterPro" id="IPR029068">
    <property type="entry name" value="Glyas_Bleomycin-R_OHBP_Dase"/>
</dbReference>
<gene>
    <name evidence="3" type="ORF">PENCOP_c001G08290</name>
</gene>
<protein>
    <recommendedName>
        <fullName evidence="2">VOC domain-containing protein</fullName>
    </recommendedName>
</protein>
<dbReference type="EMBL" id="MDDG01000001">
    <property type="protein sequence ID" value="OQE45904.1"/>
    <property type="molecule type" value="Genomic_DNA"/>
</dbReference>
<feature type="domain" description="VOC" evidence="2">
    <location>
        <begin position="50"/>
        <end position="229"/>
    </location>
</feature>